<dbReference type="InterPro" id="IPR050300">
    <property type="entry name" value="GDXG_lipolytic_enzyme"/>
</dbReference>
<dbReference type="RefSeq" id="WP_144115318.1">
    <property type="nucleotide sequence ID" value="NZ_JACHGE010000001.1"/>
</dbReference>
<name>A0A5M7BF77_9FLAO</name>
<dbReference type="EMBL" id="VWRS01000001">
    <property type="protein sequence ID" value="KAA5827979.1"/>
    <property type="molecule type" value="Genomic_DNA"/>
</dbReference>
<feature type="domain" description="BD-FAE-like" evidence="2">
    <location>
        <begin position="64"/>
        <end position="235"/>
    </location>
</feature>
<evidence type="ECO:0000313" key="4">
    <source>
        <dbReference type="EMBL" id="TSJ82224.1"/>
    </source>
</evidence>
<evidence type="ECO:0000259" key="2">
    <source>
        <dbReference type="Pfam" id="PF20434"/>
    </source>
</evidence>
<protein>
    <submittedName>
        <fullName evidence="3">Alpha/beta hydrolase</fullName>
    </submittedName>
</protein>
<reference evidence="3 6" key="1">
    <citation type="journal article" date="2015" name="Int. J. Syst. Evol. Microbiol.">
        <title>Algibacter amylolyticus sp. nov., isolated from intertidal sediment.</title>
        <authorList>
            <person name="Zhang D.C."/>
            <person name="Wu J."/>
            <person name="Neuner K."/>
            <person name="Yao J."/>
            <person name="Margesin R."/>
        </authorList>
    </citation>
    <scope>NUCLEOTIDE SEQUENCE [LARGE SCALE GENOMIC DNA]</scope>
    <source>
        <strain evidence="3 6">RU-4-M-4</strain>
    </source>
</reference>
<dbReference type="Pfam" id="PF20434">
    <property type="entry name" value="BD-FAE"/>
    <property type="match status" value="1"/>
</dbReference>
<dbReference type="PANTHER" id="PTHR48081">
    <property type="entry name" value="AB HYDROLASE SUPERFAMILY PROTEIN C4A8.06C"/>
    <property type="match status" value="1"/>
</dbReference>
<accession>A0A5M7BF77</accession>
<dbReference type="Gene3D" id="3.40.50.1820">
    <property type="entry name" value="alpha/beta hydrolase"/>
    <property type="match status" value="1"/>
</dbReference>
<evidence type="ECO:0000313" key="3">
    <source>
        <dbReference type="EMBL" id="KAA5827979.1"/>
    </source>
</evidence>
<dbReference type="GO" id="GO:0016787">
    <property type="term" value="F:hydrolase activity"/>
    <property type="evidence" value="ECO:0007669"/>
    <property type="project" value="UniProtKB-KW"/>
</dbReference>
<keyword evidence="5" id="KW-1185">Reference proteome</keyword>
<reference evidence="4 5" key="2">
    <citation type="submission" date="2019-07" db="EMBL/GenBank/DDBJ databases">
        <title>Algibacter marinivivus sp. nov., isolated from the surface of a marine red alga.</title>
        <authorList>
            <person name="Zhong X."/>
            <person name="Xu W."/>
            <person name="Zhang Y."/>
            <person name="Zhang Q."/>
            <person name="Du Z."/>
        </authorList>
    </citation>
    <scope>NUCLEOTIDE SEQUENCE [LARGE SCALE GENOMIC DNA]</scope>
    <source>
        <strain evidence="4 5">RU-4-M-4</strain>
    </source>
</reference>
<dbReference type="Proteomes" id="UP000322315">
    <property type="component" value="Unassembled WGS sequence"/>
</dbReference>
<evidence type="ECO:0000313" key="6">
    <source>
        <dbReference type="Proteomes" id="UP000322315"/>
    </source>
</evidence>
<dbReference type="InterPro" id="IPR049492">
    <property type="entry name" value="BD-FAE-like_dom"/>
</dbReference>
<organism evidence="3 6">
    <name type="scientific">Algibacter amylolyticus</name>
    <dbReference type="NCBI Taxonomy" id="1608400"/>
    <lineage>
        <taxon>Bacteria</taxon>
        <taxon>Pseudomonadati</taxon>
        <taxon>Bacteroidota</taxon>
        <taxon>Flavobacteriia</taxon>
        <taxon>Flavobacteriales</taxon>
        <taxon>Flavobacteriaceae</taxon>
        <taxon>Algibacter</taxon>
    </lineage>
</organism>
<gene>
    <name evidence="3" type="ORF">F2B50_03835</name>
    <name evidence="4" type="ORF">FPF71_03835</name>
</gene>
<comment type="caution">
    <text evidence="3">The sequence shown here is derived from an EMBL/GenBank/DDBJ whole genome shotgun (WGS) entry which is preliminary data.</text>
</comment>
<evidence type="ECO:0000313" key="5">
    <source>
        <dbReference type="Proteomes" id="UP000315145"/>
    </source>
</evidence>
<sequence>MFAIQNVKKDTSFTLNSAYNKYKKQFPLIKKVGFTCFSNVTEKHGVAYKTINDSKLYLDAFIHKNKTNPAVVLVHGGGWKSGDKINMHALAKHIASKGYSCFAINYRLADEAKYPQGVFDVKHAIRFIKSNAKQFHVDRFKVAILGASSGAQIATLVGATNNNNKFEEHSANKISSSVHAIINLDGVLAFHHPESKEGKMASYWLGGTYNDIPEIWEEASALSHISQNTPPILFVGSQYKRFHAGREDVIRVLNQYNIYNQVEIISDSPHTFWLFHPWFDKTVTHIITFLNNTFKN</sequence>
<dbReference type="EMBL" id="VMBF01000001">
    <property type="protein sequence ID" value="TSJ82224.1"/>
    <property type="molecule type" value="Genomic_DNA"/>
</dbReference>
<dbReference type="OrthoDB" id="9777975at2"/>
<dbReference type="InterPro" id="IPR029058">
    <property type="entry name" value="AB_hydrolase_fold"/>
</dbReference>
<reference evidence="3" key="3">
    <citation type="submission" date="2019-09" db="EMBL/GenBank/DDBJ databases">
        <authorList>
            <person name="Zhang D.-C."/>
        </authorList>
    </citation>
    <scope>NUCLEOTIDE SEQUENCE</scope>
    <source>
        <strain evidence="3">RU-4-M-4</strain>
    </source>
</reference>
<evidence type="ECO:0000256" key="1">
    <source>
        <dbReference type="ARBA" id="ARBA00022801"/>
    </source>
</evidence>
<dbReference type="AlphaFoldDB" id="A0A5M7BF77"/>
<proteinExistence type="predicted"/>
<dbReference type="Proteomes" id="UP000315145">
    <property type="component" value="Unassembled WGS sequence"/>
</dbReference>
<keyword evidence="1 3" id="KW-0378">Hydrolase</keyword>
<dbReference type="SUPFAM" id="SSF53474">
    <property type="entry name" value="alpha/beta-Hydrolases"/>
    <property type="match status" value="1"/>
</dbReference>